<feature type="compositionally biased region" description="Acidic residues" evidence="1">
    <location>
        <begin position="94"/>
        <end position="107"/>
    </location>
</feature>
<feature type="domain" description="Myb-like DNA-binding" evidence="2">
    <location>
        <begin position="4"/>
        <end position="49"/>
    </location>
</feature>
<dbReference type="Proteomes" id="UP001175353">
    <property type="component" value="Unassembled WGS sequence"/>
</dbReference>
<accession>A0AAN6FUE1</accession>
<dbReference type="EMBL" id="JAUJLE010000063">
    <property type="protein sequence ID" value="KAK0992298.1"/>
    <property type="molecule type" value="Genomic_DNA"/>
</dbReference>
<feature type="compositionally biased region" description="Basic residues" evidence="1">
    <location>
        <begin position="80"/>
        <end position="90"/>
    </location>
</feature>
<dbReference type="Pfam" id="PF22980">
    <property type="entry name" value="Myb_DNA-bind_8"/>
    <property type="match status" value="1"/>
</dbReference>
<evidence type="ECO:0000313" key="6">
    <source>
        <dbReference type="Proteomes" id="UP001175353"/>
    </source>
</evidence>
<dbReference type="EMBL" id="JASUXU010000009">
    <property type="protein sequence ID" value="KAK0324717.1"/>
    <property type="molecule type" value="Genomic_DNA"/>
</dbReference>
<protein>
    <recommendedName>
        <fullName evidence="2">Myb-like DNA-binding domain-containing protein</fullName>
    </recommendedName>
</protein>
<gene>
    <name evidence="3" type="ORF">LTR82_004422</name>
    <name evidence="4" type="ORF">LTR91_008268</name>
</gene>
<sequence>MSSSNEQFLFCAIEHSTNGVVDWHKVAEIFGIKDSAARMRYTRMKKKFGTFGAPTPPPGDDGADDGEEVKTPVKTPVKGSAKKGKANKKRKVEEEGDGAEVVEEEEVKGEAED</sequence>
<name>A0AAN6FUE1_9PEZI</name>
<keyword evidence="6" id="KW-1185">Reference proteome</keyword>
<dbReference type="AlphaFoldDB" id="A0AAN6FUE1"/>
<evidence type="ECO:0000259" key="2">
    <source>
        <dbReference type="Pfam" id="PF22980"/>
    </source>
</evidence>
<dbReference type="InterPro" id="IPR054505">
    <property type="entry name" value="Myb_DNA-bind_8"/>
</dbReference>
<reference evidence="3" key="1">
    <citation type="submission" date="2021-12" db="EMBL/GenBank/DDBJ databases">
        <title>Black yeast isolated from Biological Soil Crust.</title>
        <authorList>
            <person name="Kurbessoian T."/>
        </authorList>
    </citation>
    <scope>NUCLEOTIDE SEQUENCE</scope>
    <source>
        <strain evidence="3">CCFEE 5208</strain>
    </source>
</reference>
<feature type="region of interest" description="Disordered" evidence="1">
    <location>
        <begin position="47"/>
        <end position="113"/>
    </location>
</feature>
<reference evidence="4" key="2">
    <citation type="submission" date="2023-06" db="EMBL/GenBank/DDBJ databases">
        <title>Black Yeasts Isolated from many extreme environments.</title>
        <authorList>
            <person name="Coleine C."/>
            <person name="Stajich J.E."/>
            <person name="Selbmann L."/>
        </authorList>
    </citation>
    <scope>NUCLEOTIDE SEQUENCE</scope>
    <source>
        <strain evidence="4">CCFEE 5200</strain>
    </source>
</reference>
<comment type="caution">
    <text evidence="3">The sequence shown here is derived from an EMBL/GenBank/DDBJ whole genome shotgun (WGS) entry which is preliminary data.</text>
</comment>
<proteinExistence type="predicted"/>
<evidence type="ECO:0000313" key="5">
    <source>
        <dbReference type="Proteomes" id="UP001168146"/>
    </source>
</evidence>
<evidence type="ECO:0000313" key="4">
    <source>
        <dbReference type="EMBL" id="KAK0992298.1"/>
    </source>
</evidence>
<evidence type="ECO:0000256" key="1">
    <source>
        <dbReference type="SAM" id="MobiDB-lite"/>
    </source>
</evidence>
<dbReference type="Proteomes" id="UP001168146">
    <property type="component" value="Unassembled WGS sequence"/>
</dbReference>
<organism evidence="3 5">
    <name type="scientific">Friedmanniomyces endolithicus</name>
    <dbReference type="NCBI Taxonomy" id="329885"/>
    <lineage>
        <taxon>Eukaryota</taxon>
        <taxon>Fungi</taxon>
        <taxon>Dikarya</taxon>
        <taxon>Ascomycota</taxon>
        <taxon>Pezizomycotina</taxon>
        <taxon>Dothideomycetes</taxon>
        <taxon>Dothideomycetidae</taxon>
        <taxon>Mycosphaerellales</taxon>
        <taxon>Teratosphaeriaceae</taxon>
        <taxon>Friedmanniomyces</taxon>
    </lineage>
</organism>
<evidence type="ECO:0000313" key="3">
    <source>
        <dbReference type="EMBL" id="KAK0324717.1"/>
    </source>
</evidence>